<evidence type="ECO:0000256" key="1">
    <source>
        <dbReference type="ARBA" id="ARBA00008384"/>
    </source>
</evidence>
<accession>A0ABQ8K1P7</accession>
<comment type="caution">
    <text evidence="9">The sequence shown here is derived from an EMBL/GenBank/DDBJ whole genome shotgun (WGS) entry which is preliminary data.</text>
</comment>
<organism evidence="9 10">
    <name type="scientific">Rhodofomes roseus</name>
    <dbReference type="NCBI Taxonomy" id="34475"/>
    <lineage>
        <taxon>Eukaryota</taxon>
        <taxon>Fungi</taxon>
        <taxon>Dikarya</taxon>
        <taxon>Basidiomycota</taxon>
        <taxon>Agaricomycotina</taxon>
        <taxon>Agaricomycetes</taxon>
        <taxon>Polyporales</taxon>
        <taxon>Rhodofomes</taxon>
    </lineage>
</organism>
<evidence type="ECO:0000256" key="3">
    <source>
        <dbReference type="ARBA" id="ARBA00023306"/>
    </source>
</evidence>
<keyword evidence="2" id="KW-0132">Cell division</keyword>
<dbReference type="Gene3D" id="1.25.10.10">
    <property type="entry name" value="Leucine-rich Repeat Variant"/>
    <property type="match status" value="2"/>
</dbReference>
<evidence type="ECO:0000256" key="7">
    <source>
        <dbReference type="SAM" id="MobiDB-lite"/>
    </source>
</evidence>
<evidence type="ECO:0000313" key="9">
    <source>
        <dbReference type="EMBL" id="KAH9830641.1"/>
    </source>
</evidence>
<feature type="region of interest" description="Disordered" evidence="7">
    <location>
        <begin position="328"/>
        <end position="356"/>
    </location>
</feature>
<dbReference type="PANTHER" id="PTHR13255">
    <property type="entry name" value="ATAXIN-10"/>
    <property type="match status" value="1"/>
</dbReference>
<feature type="compositionally biased region" description="Pro residues" evidence="7">
    <location>
        <begin position="439"/>
        <end position="449"/>
    </location>
</feature>
<evidence type="ECO:0000313" key="10">
    <source>
        <dbReference type="Proteomes" id="UP000814176"/>
    </source>
</evidence>
<evidence type="ECO:0000259" key="8">
    <source>
        <dbReference type="Pfam" id="PF09759"/>
    </source>
</evidence>
<dbReference type="Proteomes" id="UP000814176">
    <property type="component" value="Unassembled WGS sequence"/>
</dbReference>
<evidence type="ECO:0000256" key="4">
    <source>
        <dbReference type="ARBA" id="ARBA00044746"/>
    </source>
</evidence>
<sequence>MSAIDVDYEGLVDPGLIRVRDVLGSYEAGSSSSLIEVLDGCSSRLAKDESYRHNIGAENSGLWSLLHQLWRLSSEEATYEDENRTSHTPLCLSVARLTRNIVAGVPSNQNRAFENENLVRSLVHHYTTYSAVQDSATYPTTRMLVQTLSNLVTGNDALISRLWKTYLTLPEEQLILLRLLTSPDARTVSSTLVLSLNCIHSNHERMEMLVTSPRGPRITITMLDRMSAHVESEETYASQVFSIGFELFTQLIEAGLVPALYAAICMPGEPITPPQTTLLKLLDSYLHKASQGLQAKARNDALVRMLIDTFFDLAGYAQEAIRRALGSADDSQAAPSNVEEDAPLNDTGGDSMLPPPKELDLLLPKVSEALVLVSQCLTTLALASNEAATSSDGSWKVKATLAAARSASGEGLVESLVETLRLLDTFLPRITFGRVVERPSPPGTRPPPADTTQHPQKGIEGFSYVKRDLVRLLGIVALDDKGVQDRVRECGGIPVVMNLCVVDDRNPYMKEHAILALRNLLHGNKTNQDVVREIQPVAKWDERGVLQGLQ</sequence>
<evidence type="ECO:0000256" key="5">
    <source>
        <dbReference type="ARBA" id="ARBA00044801"/>
    </source>
</evidence>
<feature type="region of interest" description="Disordered" evidence="7">
    <location>
        <begin position="435"/>
        <end position="457"/>
    </location>
</feature>
<comment type="similarity">
    <text evidence="1">Belongs to the ataxin-10 family.</text>
</comment>
<keyword evidence="10" id="KW-1185">Reference proteome</keyword>
<dbReference type="PANTHER" id="PTHR13255:SF0">
    <property type="entry name" value="ATAXIN-10"/>
    <property type="match status" value="1"/>
</dbReference>
<dbReference type="InterPro" id="IPR011989">
    <property type="entry name" value="ARM-like"/>
</dbReference>
<name>A0ABQ8K1P7_9APHY</name>
<dbReference type="GeneID" id="72005807"/>
<proteinExistence type="inferred from homology"/>
<dbReference type="InterPro" id="IPR019156">
    <property type="entry name" value="Ataxin-10_domain"/>
</dbReference>
<dbReference type="InterPro" id="IPR051374">
    <property type="entry name" value="Ataxin-10/CTR86_families"/>
</dbReference>
<evidence type="ECO:0000256" key="2">
    <source>
        <dbReference type="ARBA" id="ARBA00022618"/>
    </source>
</evidence>
<dbReference type="SUPFAM" id="SSF48371">
    <property type="entry name" value="ARM repeat"/>
    <property type="match status" value="1"/>
</dbReference>
<feature type="domain" description="Ataxin-10" evidence="8">
    <location>
        <begin position="465"/>
        <end position="539"/>
    </location>
</feature>
<reference evidence="9 10" key="1">
    <citation type="journal article" date="2021" name="Environ. Microbiol.">
        <title>Gene family expansions and transcriptome signatures uncover fungal adaptations to wood decay.</title>
        <authorList>
            <person name="Hage H."/>
            <person name="Miyauchi S."/>
            <person name="Viragh M."/>
            <person name="Drula E."/>
            <person name="Min B."/>
            <person name="Chaduli D."/>
            <person name="Navarro D."/>
            <person name="Favel A."/>
            <person name="Norest M."/>
            <person name="Lesage-Meessen L."/>
            <person name="Balint B."/>
            <person name="Merenyi Z."/>
            <person name="de Eugenio L."/>
            <person name="Morin E."/>
            <person name="Martinez A.T."/>
            <person name="Baldrian P."/>
            <person name="Stursova M."/>
            <person name="Martinez M.J."/>
            <person name="Novotny C."/>
            <person name="Magnuson J.K."/>
            <person name="Spatafora J.W."/>
            <person name="Maurice S."/>
            <person name="Pangilinan J."/>
            <person name="Andreopoulos W."/>
            <person name="LaButti K."/>
            <person name="Hundley H."/>
            <person name="Na H."/>
            <person name="Kuo A."/>
            <person name="Barry K."/>
            <person name="Lipzen A."/>
            <person name="Henrissat B."/>
            <person name="Riley R."/>
            <person name="Ahrendt S."/>
            <person name="Nagy L.G."/>
            <person name="Grigoriev I.V."/>
            <person name="Martin F."/>
            <person name="Rosso M.N."/>
        </authorList>
    </citation>
    <scope>NUCLEOTIDE SEQUENCE [LARGE SCALE GENOMIC DNA]</scope>
    <source>
        <strain evidence="9 10">CIRM-BRFM 1785</strain>
    </source>
</reference>
<keyword evidence="3" id="KW-0131">Cell cycle</keyword>
<dbReference type="EMBL" id="JADCUA010000030">
    <property type="protein sequence ID" value="KAH9830641.1"/>
    <property type="molecule type" value="Genomic_DNA"/>
</dbReference>
<dbReference type="InterPro" id="IPR016024">
    <property type="entry name" value="ARM-type_fold"/>
</dbReference>
<evidence type="ECO:0000256" key="6">
    <source>
        <dbReference type="ARBA" id="ARBA00044805"/>
    </source>
</evidence>
<dbReference type="Pfam" id="PF09759">
    <property type="entry name" value="Atx10homo_assoc"/>
    <property type="match status" value="1"/>
</dbReference>
<protein>
    <recommendedName>
        <fullName evidence="5">Ataxin-10 homolog</fullName>
    </recommendedName>
    <alternativeName>
        <fullName evidence="6">Copper transport protein 86</fullName>
    </alternativeName>
</protein>
<dbReference type="RefSeq" id="XP_047773936.1">
    <property type="nucleotide sequence ID" value="XM_047925075.1"/>
</dbReference>
<comment type="function">
    <text evidence="4">May play a role in the regulation of cytokinesis.</text>
</comment>
<gene>
    <name evidence="9" type="ORF">C8Q71DRAFT_785253</name>
</gene>